<dbReference type="EMBL" id="KE346369">
    <property type="protein sequence ID" value="KJE95770.1"/>
    <property type="molecule type" value="Genomic_DNA"/>
</dbReference>
<dbReference type="Gene3D" id="3.90.550.10">
    <property type="entry name" value="Spore Coat Polysaccharide Biosynthesis Protein SpsA, Chain A"/>
    <property type="match status" value="2"/>
</dbReference>
<dbReference type="PhylomeDB" id="A0A0D2WTG9"/>
<dbReference type="STRING" id="595528.A0A0D2WTG9"/>
<name>A0A0D2WTG9_CAPO3</name>
<dbReference type="OrthoDB" id="206708at2759"/>
<accession>A0A0D2WTG9</accession>
<organism evidence="2 3">
    <name type="scientific">Capsaspora owczarzaki (strain ATCC 30864)</name>
    <dbReference type="NCBI Taxonomy" id="595528"/>
    <lineage>
        <taxon>Eukaryota</taxon>
        <taxon>Filasterea</taxon>
        <taxon>Capsaspora</taxon>
    </lineage>
</organism>
<feature type="domain" description="Glycosyltransferase 2-like" evidence="1">
    <location>
        <begin position="5"/>
        <end position="61"/>
    </location>
</feature>
<evidence type="ECO:0000313" key="2">
    <source>
        <dbReference type="EMBL" id="KJE95770.1"/>
    </source>
</evidence>
<dbReference type="Proteomes" id="UP000008743">
    <property type="component" value="Unassembled WGS sequence"/>
</dbReference>
<dbReference type="InterPro" id="IPR001173">
    <property type="entry name" value="Glyco_trans_2-like"/>
</dbReference>
<proteinExistence type="predicted"/>
<sequence length="433" mass="48757">MTLISVIIPMYNASRFLQATIESIVAQTYRPLEICVFNDGSTDDSCDLLRALAQRLGIAVVQDDSGRAYLKEEVERLFVVSRDQSLPETPFSAAMLELAEFHKVTPQDISPSLLTNRSVLAINEQSHGADGTCAPLTLRLVTRGEQDCAVRGPGNGRNRAVRESTGEFLCFIDADDVMMADRVAKQLELALKEPRALVGSNFTRDPPDSTARYARWCNSLTDEQLTTHRFKECTIIQPTWFMSRRNFDIVGGYDINGWAEDLKFLYRHVALGGTLHKVQEPLLMYRYVQQSVSSIVPRTLVRDIRLRAFESQILSSPNLETSRRWSRFTIWGAGRDGKQFLKGLSKDYQRQVIGFCDVDPAKIGRNVSVCGETRRDVLFNLPCVHFSEAKPPLLICVTMDRPLGEGEVRQGPSFEENLSSLNLREGVDYFLFG</sequence>
<dbReference type="SUPFAM" id="SSF53448">
    <property type="entry name" value="Nucleotide-diphospho-sugar transferases"/>
    <property type="match status" value="1"/>
</dbReference>
<reference evidence="3" key="1">
    <citation type="submission" date="2011-02" db="EMBL/GenBank/DDBJ databases">
        <title>The Genome Sequence of Capsaspora owczarzaki ATCC 30864.</title>
        <authorList>
            <person name="Russ C."/>
            <person name="Cuomo C."/>
            <person name="Burger G."/>
            <person name="Gray M.W."/>
            <person name="Holland P.W.H."/>
            <person name="King N."/>
            <person name="Lang F.B.F."/>
            <person name="Roger A.J."/>
            <person name="Ruiz-Trillo I."/>
            <person name="Young S.K."/>
            <person name="Zeng Q."/>
            <person name="Gargeya S."/>
            <person name="Alvarado L."/>
            <person name="Berlin A."/>
            <person name="Chapman S.B."/>
            <person name="Chen Z."/>
            <person name="Freedman E."/>
            <person name="Gellesch M."/>
            <person name="Goldberg J."/>
            <person name="Griggs A."/>
            <person name="Gujja S."/>
            <person name="Heilman E."/>
            <person name="Heiman D."/>
            <person name="Howarth C."/>
            <person name="Mehta T."/>
            <person name="Neiman D."/>
            <person name="Pearson M."/>
            <person name="Roberts A."/>
            <person name="Saif S."/>
            <person name="Shea T."/>
            <person name="Shenoy N."/>
            <person name="Sisk P."/>
            <person name="Stolte C."/>
            <person name="Sykes S."/>
            <person name="White J."/>
            <person name="Yandava C."/>
            <person name="Haas B."/>
            <person name="Nusbaum C."/>
            <person name="Birren B."/>
        </authorList>
    </citation>
    <scope>NUCLEOTIDE SEQUENCE</scope>
    <source>
        <strain evidence="3">ATCC 30864</strain>
    </source>
</reference>
<gene>
    <name evidence="2" type="ORF">CAOG_006184</name>
</gene>
<dbReference type="Pfam" id="PF00535">
    <property type="entry name" value="Glycos_transf_2"/>
    <property type="match status" value="2"/>
</dbReference>
<evidence type="ECO:0000313" key="3">
    <source>
        <dbReference type="Proteomes" id="UP000008743"/>
    </source>
</evidence>
<dbReference type="PANTHER" id="PTHR22916:SF3">
    <property type="entry name" value="UDP-GLCNAC:BETAGAL BETA-1,3-N-ACETYLGLUCOSAMINYLTRANSFERASE-LIKE PROTEIN 1"/>
    <property type="match status" value="1"/>
</dbReference>
<dbReference type="GO" id="GO:0016758">
    <property type="term" value="F:hexosyltransferase activity"/>
    <property type="evidence" value="ECO:0007669"/>
    <property type="project" value="UniProtKB-ARBA"/>
</dbReference>
<dbReference type="InParanoid" id="A0A0D2WTG9"/>
<dbReference type="AlphaFoldDB" id="A0A0D2WTG9"/>
<evidence type="ECO:0000259" key="1">
    <source>
        <dbReference type="Pfam" id="PF00535"/>
    </source>
</evidence>
<dbReference type="PANTHER" id="PTHR22916">
    <property type="entry name" value="GLYCOSYLTRANSFERASE"/>
    <property type="match status" value="1"/>
</dbReference>
<keyword evidence="3" id="KW-1185">Reference proteome</keyword>
<feature type="domain" description="Glycosyltransferase 2-like" evidence="1">
    <location>
        <begin position="151"/>
        <end position="245"/>
    </location>
</feature>
<dbReference type="InterPro" id="IPR029044">
    <property type="entry name" value="Nucleotide-diphossugar_trans"/>
</dbReference>
<protein>
    <submittedName>
        <fullName evidence="2">B3GNTL1 protein</fullName>
    </submittedName>
</protein>
<dbReference type="RefSeq" id="XP_004345774.2">
    <property type="nucleotide sequence ID" value="XM_004345724.2"/>
</dbReference>